<protein>
    <submittedName>
        <fullName evidence="1">Uncharacterized protein</fullName>
    </submittedName>
</protein>
<evidence type="ECO:0000313" key="2">
    <source>
        <dbReference type="Proteomes" id="UP000244792"/>
    </source>
</evidence>
<gene>
    <name evidence="1" type="ORF">TDSAC_0073</name>
</gene>
<reference evidence="1 2" key="1">
    <citation type="submission" date="2017-04" db="EMBL/GenBank/DDBJ databases">
        <title>Genomic insights into metabolism of Thermodesulfobium acidiphilum.</title>
        <authorList>
            <person name="Toshchakov S.V."/>
            <person name="Frolov E.N."/>
            <person name="Kublanov I.V."/>
            <person name="Samarov N.I."/>
            <person name="Novikov A."/>
            <person name="Lebedinsky A.V."/>
            <person name="Bonch-Osmolovskaya E.A."/>
            <person name="Chernyh N.A."/>
        </authorList>
    </citation>
    <scope>NUCLEOTIDE SEQUENCE [LARGE SCALE GENOMIC DNA]</scope>
    <source>
        <strain evidence="1 2">3127-1</strain>
    </source>
</reference>
<sequence>MESTEKIDARLLTNILKGKFLLDDGALTAEKAENRISDGMDPNSAIG</sequence>
<name>A0A2R4VY42_THEAF</name>
<accession>A0A2R4VY42</accession>
<dbReference type="RefSeq" id="WP_199919817.1">
    <property type="nucleotide sequence ID" value="NZ_CP020921.1"/>
</dbReference>
<organism evidence="1 2">
    <name type="scientific">Thermodesulfobium acidiphilum</name>
    <dbReference type="NCBI Taxonomy" id="1794699"/>
    <lineage>
        <taxon>Bacteria</taxon>
        <taxon>Pseudomonadati</taxon>
        <taxon>Thermodesulfobiota</taxon>
        <taxon>Thermodesulfobiia</taxon>
        <taxon>Thermodesulfobiales</taxon>
        <taxon>Thermodesulfobiaceae</taxon>
        <taxon>Thermodesulfobium</taxon>
    </lineage>
</organism>
<dbReference type="EMBL" id="CP020921">
    <property type="protein sequence ID" value="AWB09463.1"/>
    <property type="molecule type" value="Genomic_DNA"/>
</dbReference>
<evidence type="ECO:0000313" key="1">
    <source>
        <dbReference type="EMBL" id="AWB09463.1"/>
    </source>
</evidence>
<dbReference type="Proteomes" id="UP000244792">
    <property type="component" value="Chromosome"/>
</dbReference>
<keyword evidence="2" id="KW-1185">Reference proteome</keyword>
<dbReference type="KEGG" id="taci:TDSAC_0073"/>
<proteinExistence type="predicted"/>
<dbReference type="AlphaFoldDB" id="A0A2R4VY42"/>